<comment type="caution">
    <text evidence="1">The sequence shown here is derived from an EMBL/GenBank/DDBJ whole genome shotgun (WGS) entry which is preliminary data.</text>
</comment>
<organism evidence="1 2">
    <name type="scientific">Paenibacillus allorhizosphaerae</name>
    <dbReference type="NCBI Taxonomy" id="2849866"/>
    <lineage>
        <taxon>Bacteria</taxon>
        <taxon>Bacillati</taxon>
        <taxon>Bacillota</taxon>
        <taxon>Bacilli</taxon>
        <taxon>Bacillales</taxon>
        <taxon>Paenibacillaceae</taxon>
        <taxon>Paenibacillus</taxon>
    </lineage>
</organism>
<dbReference type="Proteomes" id="UP000730618">
    <property type="component" value="Unassembled WGS sequence"/>
</dbReference>
<keyword evidence="2" id="KW-1185">Reference proteome</keyword>
<dbReference type="EMBL" id="CAJVCE010000002">
    <property type="protein sequence ID" value="CAG7622833.1"/>
    <property type="molecule type" value="Genomic_DNA"/>
</dbReference>
<accession>A0ABM8VC24</accession>
<proteinExistence type="predicted"/>
<reference evidence="1 2" key="1">
    <citation type="submission" date="2021-06" db="EMBL/GenBank/DDBJ databases">
        <authorList>
            <person name="Criscuolo A."/>
        </authorList>
    </citation>
    <scope>NUCLEOTIDE SEQUENCE [LARGE SCALE GENOMIC DNA]</scope>
    <source>
        <strain evidence="2">CIP 111802</strain>
    </source>
</reference>
<evidence type="ECO:0000313" key="2">
    <source>
        <dbReference type="Proteomes" id="UP000730618"/>
    </source>
</evidence>
<evidence type="ECO:0000313" key="1">
    <source>
        <dbReference type="EMBL" id="CAG7622833.1"/>
    </source>
</evidence>
<sequence length="30" mass="3538">MFMMGRRDRRPAYFRKTLLRPLLPGMNGGV</sequence>
<name>A0ABM8VC24_9BACL</name>
<protein>
    <submittedName>
        <fullName evidence="1">Uncharacterized protein</fullName>
    </submittedName>
</protein>
<gene>
    <name evidence="1" type="ORF">PAECIP111802_00872</name>
</gene>